<keyword evidence="8" id="KW-1185">Reference proteome</keyword>
<evidence type="ECO:0000313" key="8">
    <source>
        <dbReference type="Proteomes" id="UP000024635"/>
    </source>
</evidence>
<reference evidence="8" key="1">
    <citation type="journal article" date="2015" name="Nat. Genet.">
        <title>The genome and transcriptome of the zoonotic hookworm Ancylostoma ceylanicum identify infection-specific gene families.</title>
        <authorList>
            <person name="Schwarz E.M."/>
            <person name="Hu Y."/>
            <person name="Antoshechkin I."/>
            <person name="Miller M.M."/>
            <person name="Sternberg P.W."/>
            <person name="Aroian R.V."/>
        </authorList>
    </citation>
    <scope>NUCLEOTIDE SEQUENCE</scope>
    <source>
        <strain evidence="8">HY135</strain>
    </source>
</reference>
<feature type="transmembrane region" description="Helical" evidence="5">
    <location>
        <begin position="75"/>
        <end position="94"/>
    </location>
</feature>
<comment type="subcellular location">
    <subcellularLocation>
        <location evidence="1">Membrane</location>
    </subcellularLocation>
</comment>
<sequence>MVALLLAKFCQGDVTNATHQERKMAEAFERVLLDAAYCGLTIEDEEDIEEDNDEKMDNDWDIDYFGIRRFICRSLLFFSSIFVAESIPSFGVFVDLVGGSTITLMTMLLPGVFYLLLFTSAKKRIILINRMQVSPESPDDQRADILDVIRYTSKGILLLNFACFVFGVIGGIAASSSAIMEIVDSRMAPPCYVQWLRNGLGGPTNNCASTHCCGPFLNITVSGVDPSEFCIMPSHT</sequence>
<keyword evidence="2 5" id="KW-0812">Transmembrane</keyword>
<evidence type="ECO:0000256" key="4">
    <source>
        <dbReference type="ARBA" id="ARBA00023136"/>
    </source>
</evidence>
<protein>
    <recommendedName>
        <fullName evidence="6">Amino acid transporter transmembrane domain-containing protein</fullName>
    </recommendedName>
</protein>
<dbReference type="Proteomes" id="UP000024635">
    <property type="component" value="Unassembled WGS sequence"/>
</dbReference>
<dbReference type="GO" id="GO:0016020">
    <property type="term" value="C:membrane"/>
    <property type="evidence" value="ECO:0007669"/>
    <property type="project" value="UniProtKB-SubCell"/>
</dbReference>
<evidence type="ECO:0000256" key="1">
    <source>
        <dbReference type="ARBA" id="ARBA00004370"/>
    </source>
</evidence>
<accession>A0A016SRS7</accession>
<organism evidence="7 8">
    <name type="scientific">Ancylostoma ceylanicum</name>
    <dbReference type="NCBI Taxonomy" id="53326"/>
    <lineage>
        <taxon>Eukaryota</taxon>
        <taxon>Metazoa</taxon>
        <taxon>Ecdysozoa</taxon>
        <taxon>Nematoda</taxon>
        <taxon>Chromadorea</taxon>
        <taxon>Rhabditida</taxon>
        <taxon>Rhabditina</taxon>
        <taxon>Rhabditomorpha</taxon>
        <taxon>Strongyloidea</taxon>
        <taxon>Ancylostomatidae</taxon>
        <taxon>Ancylostomatinae</taxon>
        <taxon>Ancylostoma</taxon>
    </lineage>
</organism>
<evidence type="ECO:0000256" key="2">
    <source>
        <dbReference type="ARBA" id="ARBA00022692"/>
    </source>
</evidence>
<dbReference type="InterPro" id="IPR013057">
    <property type="entry name" value="AA_transpt_TM"/>
</dbReference>
<name>A0A016SRS7_9BILA</name>
<keyword evidence="3 5" id="KW-1133">Transmembrane helix</keyword>
<comment type="caution">
    <text evidence="7">The sequence shown here is derived from an EMBL/GenBank/DDBJ whole genome shotgun (WGS) entry which is preliminary data.</text>
</comment>
<evidence type="ECO:0000256" key="5">
    <source>
        <dbReference type="SAM" id="Phobius"/>
    </source>
</evidence>
<feature type="transmembrane region" description="Helical" evidence="5">
    <location>
        <begin position="156"/>
        <end position="180"/>
    </location>
</feature>
<feature type="domain" description="Amino acid transporter transmembrane" evidence="6">
    <location>
        <begin position="65"/>
        <end position="124"/>
    </location>
</feature>
<evidence type="ECO:0000313" key="7">
    <source>
        <dbReference type="EMBL" id="EYB93042.1"/>
    </source>
</evidence>
<feature type="transmembrane region" description="Helical" evidence="5">
    <location>
        <begin position="100"/>
        <end position="121"/>
    </location>
</feature>
<dbReference type="OrthoDB" id="655540at2759"/>
<evidence type="ECO:0000256" key="3">
    <source>
        <dbReference type="ARBA" id="ARBA00022989"/>
    </source>
</evidence>
<evidence type="ECO:0000259" key="6">
    <source>
        <dbReference type="Pfam" id="PF01490"/>
    </source>
</evidence>
<dbReference type="AlphaFoldDB" id="A0A016SRS7"/>
<gene>
    <name evidence="7" type="primary">Acey_s0187.g1132</name>
    <name evidence="7" type="synonym">Acey-Y18D10A.23</name>
    <name evidence="7" type="ORF">Y032_0187g1132</name>
</gene>
<dbReference type="EMBL" id="JARK01001523">
    <property type="protein sequence ID" value="EYB93042.1"/>
    <property type="molecule type" value="Genomic_DNA"/>
</dbReference>
<proteinExistence type="predicted"/>
<dbReference type="Pfam" id="PF01490">
    <property type="entry name" value="Aa_trans"/>
    <property type="match status" value="1"/>
</dbReference>
<keyword evidence="4 5" id="KW-0472">Membrane</keyword>